<organism evidence="1 2">
    <name type="scientific">Kickxella alabastrina</name>
    <dbReference type="NCBI Taxonomy" id="61397"/>
    <lineage>
        <taxon>Eukaryota</taxon>
        <taxon>Fungi</taxon>
        <taxon>Fungi incertae sedis</taxon>
        <taxon>Zoopagomycota</taxon>
        <taxon>Kickxellomycotina</taxon>
        <taxon>Kickxellomycetes</taxon>
        <taxon>Kickxellales</taxon>
        <taxon>Kickxellaceae</taxon>
        <taxon>Kickxella</taxon>
    </lineage>
</organism>
<evidence type="ECO:0000313" key="2">
    <source>
        <dbReference type="Proteomes" id="UP001150581"/>
    </source>
</evidence>
<reference evidence="1" key="1">
    <citation type="submission" date="2022-07" db="EMBL/GenBank/DDBJ databases">
        <title>Phylogenomic reconstructions and comparative analyses of Kickxellomycotina fungi.</title>
        <authorList>
            <person name="Reynolds N.K."/>
            <person name="Stajich J.E."/>
            <person name="Barry K."/>
            <person name="Grigoriev I.V."/>
            <person name="Crous P."/>
            <person name="Smith M.E."/>
        </authorList>
    </citation>
    <scope>NUCLEOTIDE SEQUENCE</scope>
    <source>
        <strain evidence="1">Benny 63K</strain>
    </source>
</reference>
<gene>
    <name evidence="1" type="ORF">LPJ66_002310</name>
</gene>
<name>A0ACC1IQX4_9FUNG</name>
<sequence>MPITAALDSTIVKPSNIRGVIFDLDGTLISTLQVTEHVYTRHSQTHNIDPLPVIHFCHGIPTLQVLQEFFPATTHTPEYAELIEREAAEMLQGIEVIPGSRELLEALGDKWSIFTSGMPFLALPRMKALGLPIPKVFVTPVDIANGKPNPEGYLLAAQRMQCGADAADCVVFEDAAAGIAAGKSAGALVIGLRTQLSAKQLKAAGATYTIEDMTKVTVGPGVDGDCLALFIDEA</sequence>
<dbReference type="EMBL" id="JANBPG010000179">
    <property type="protein sequence ID" value="KAJ1899126.1"/>
    <property type="molecule type" value="Genomic_DNA"/>
</dbReference>
<keyword evidence="2" id="KW-1185">Reference proteome</keyword>
<dbReference type="Proteomes" id="UP001150581">
    <property type="component" value="Unassembled WGS sequence"/>
</dbReference>
<comment type="caution">
    <text evidence="1">The sequence shown here is derived from an EMBL/GenBank/DDBJ whole genome shotgun (WGS) entry which is preliminary data.</text>
</comment>
<proteinExistence type="predicted"/>
<protein>
    <submittedName>
        <fullName evidence="1">Uncharacterized protein</fullName>
    </submittedName>
</protein>
<evidence type="ECO:0000313" key="1">
    <source>
        <dbReference type="EMBL" id="KAJ1899126.1"/>
    </source>
</evidence>
<accession>A0ACC1IQX4</accession>